<dbReference type="GO" id="GO:0032880">
    <property type="term" value="P:regulation of protein localization"/>
    <property type="evidence" value="ECO:0007669"/>
    <property type="project" value="EnsemblFungi"/>
</dbReference>
<dbReference type="OrthoDB" id="4065244at2759"/>
<evidence type="ECO:0000313" key="2">
    <source>
        <dbReference type="Proteomes" id="UP000001640"/>
    </source>
</evidence>
<keyword evidence="2" id="KW-1185">Reference proteome</keyword>
<evidence type="ECO:0000313" key="1">
    <source>
        <dbReference type="EMBL" id="CCC71163.1"/>
    </source>
</evidence>
<name>G0VIC8_NAUCA</name>
<sequence>MGQTATEADEVHPVELSVYSIMSSELDELYQSIDDLRQSQALLVLTLRKLRDSLRSEHSILQDKTEMIQPLNQMKELDERLAKIRKRFDLMLSRNNVLAKSEE</sequence>
<organism evidence="1 2">
    <name type="scientific">Naumovozyma castellii</name>
    <name type="common">Yeast</name>
    <name type="synonym">Saccharomyces castellii</name>
    <dbReference type="NCBI Taxonomy" id="27288"/>
    <lineage>
        <taxon>Eukaryota</taxon>
        <taxon>Fungi</taxon>
        <taxon>Dikarya</taxon>
        <taxon>Ascomycota</taxon>
        <taxon>Saccharomycotina</taxon>
        <taxon>Saccharomycetes</taxon>
        <taxon>Saccharomycetales</taxon>
        <taxon>Saccharomycetaceae</taxon>
        <taxon>Naumovozyma</taxon>
    </lineage>
</organism>
<dbReference type="InParanoid" id="G0VIC8"/>
<dbReference type="FunCoup" id="G0VIC8">
    <property type="interactions" value="37"/>
</dbReference>
<evidence type="ECO:0008006" key="3">
    <source>
        <dbReference type="Google" id="ProtNLM"/>
    </source>
</evidence>
<proteinExistence type="predicted"/>
<dbReference type="RefSeq" id="XP_003677515.1">
    <property type="nucleotide sequence ID" value="XM_003677467.1"/>
</dbReference>
<dbReference type="OMA" id="IHPIELC"/>
<dbReference type="GO" id="GO:0007032">
    <property type="term" value="P:endosome organization"/>
    <property type="evidence" value="ECO:0007669"/>
    <property type="project" value="EnsemblFungi"/>
</dbReference>
<protein>
    <recommendedName>
        <fullName evidence="3">Biogenesis of lysosome-related organelles complex 1 subunit SNN1</fullName>
    </recommendedName>
</protein>
<dbReference type="HOGENOM" id="CLU_178727_0_0_1"/>
<reference key="2">
    <citation type="submission" date="2011-08" db="EMBL/GenBank/DDBJ databases">
        <title>Genome sequence of Naumovozyma castellii.</title>
        <authorList>
            <person name="Gordon J.L."/>
            <person name="Armisen D."/>
            <person name="Proux-Wera E."/>
            <person name="OhEigeartaigh S.S."/>
            <person name="Byrne K.P."/>
            <person name="Wolfe K.H."/>
        </authorList>
    </citation>
    <scope>NUCLEOTIDE SEQUENCE</scope>
    <source>
        <strain>Type strain:CBS 4309</strain>
    </source>
</reference>
<dbReference type="AlphaFoldDB" id="G0VIC8"/>
<dbReference type="Proteomes" id="UP000001640">
    <property type="component" value="Chromosome 7"/>
</dbReference>
<reference evidence="1 2" key="1">
    <citation type="journal article" date="2011" name="Proc. Natl. Acad. Sci. U.S.A.">
        <title>Evolutionary erosion of yeast sex chromosomes by mating-type switching accidents.</title>
        <authorList>
            <person name="Gordon J.L."/>
            <person name="Armisen D."/>
            <person name="Proux-Wera E."/>
            <person name="Oheigeartaigh S.S."/>
            <person name="Byrne K.P."/>
            <person name="Wolfe K.H."/>
        </authorList>
    </citation>
    <scope>NUCLEOTIDE SEQUENCE [LARGE SCALE GENOMIC DNA]</scope>
    <source>
        <strain evidence="2">ATCC 76901 / BCRC 22586 / CBS 4309 / NBRC 1992 / NRRL Y-12630</strain>
    </source>
</reference>
<dbReference type="STRING" id="1064592.G0VIC8"/>
<dbReference type="GO" id="GO:0005768">
    <property type="term" value="C:endosome"/>
    <property type="evidence" value="ECO:0007669"/>
    <property type="project" value="EnsemblFungi"/>
</dbReference>
<dbReference type="GO" id="GO:0031083">
    <property type="term" value="C:BLOC-1 complex"/>
    <property type="evidence" value="ECO:0007669"/>
    <property type="project" value="EnsemblFungi"/>
</dbReference>
<dbReference type="EMBL" id="HE576758">
    <property type="protein sequence ID" value="CCC71163.1"/>
    <property type="molecule type" value="Genomic_DNA"/>
</dbReference>
<dbReference type="eggNOG" id="ENOG502S7PY">
    <property type="taxonomic scope" value="Eukaryota"/>
</dbReference>
<dbReference type="KEGG" id="ncs:NCAS_0G02760"/>
<dbReference type="GeneID" id="96904828"/>
<gene>
    <name evidence="1" type="primary">NCAS0G02760</name>
    <name evidence="1" type="ordered locus">NCAS_0G02760</name>
</gene>
<accession>G0VIC8</accession>